<sequence>MPYLKRPAIPPEMDAERVRKAVLHENWIYKKTNLNKQLETTFSSASMATSVR</sequence>
<dbReference type="EMBL" id="MN346706">
    <property type="protein sequence ID" value="QGR26440.1"/>
    <property type="molecule type" value="Genomic_DNA"/>
</dbReference>
<name>A0A650D7Y1_PSESF</name>
<protein>
    <submittedName>
        <fullName evidence="1">Uncharacterized protein</fullName>
    </submittedName>
</protein>
<organism evidence="1">
    <name type="scientific">Pseudomonas syringae pv. actinidiae</name>
    <dbReference type="NCBI Taxonomy" id="103796"/>
    <lineage>
        <taxon>Bacteria</taxon>
        <taxon>Pseudomonadati</taxon>
        <taxon>Pseudomonadota</taxon>
        <taxon>Gammaproteobacteria</taxon>
        <taxon>Pseudomonadales</taxon>
        <taxon>Pseudomonadaceae</taxon>
        <taxon>Pseudomonas</taxon>
        <taxon>Pseudomonas syringae</taxon>
    </lineage>
</organism>
<accession>A0A650D7Y1</accession>
<reference evidence="1" key="1">
    <citation type="journal article" date="2015" name="Acta Hortic.">
        <title>Genome features of Pseudomonas syringae pv. actinidiae recently isolated in Korea.</title>
        <authorList>
            <person name="Butler M.I."/>
            <person name="Jung J.S."/>
            <person name="Kim G.H."/>
            <person name="Lamont I."/>
            <person name="Stockwell P."/>
            <person name="Koh Y.J."/>
            <person name="Poulter R.T.M."/>
        </authorList>
    </citation>
    <scope>NUCLEOTIDE SEQUENCE</scope>
    <source>
        <strain evidence="1">SYS1</strain>
    </source>
</reference>
<dbReference type="AlphaFoldDB" id="A0A650D7Y1"/>
<proteinExistence type="predicted"/>
<evidence type="ECO:0000313" key="1">
    <source>
        <dbReference type="EMBL" id="QGR26440.1"/>
    </source>
</evidence>
<reference evidence="1" key="2">
    <citation type="submission" date="2019-08" db="EMBL/GenBank/DDBJ databases">
        <authorList>
            <person name="Butler M.I."/>
            <person name="Jung J.S."/>
            <person name="Kim G.H."/>
            <person name="Lamont I."/>
            <person name="Stockwell P."/>
            <person name="Koh Y.J."/>
            <person name="Poulter R.T.M."/>
        </authorList>
    </citation>
    <scope>NUCLEOTIDE SEQUENCE</scope>
    <source>
        <strain evidence="1">SYS1</strain>
    </source>
</reference>